<protein>
    <submittedName>
        <fullName evidence="1">Uncharacterized protein conserved in archaea</fullName>
    </submittedName>
</protein>
<reference evidence="1 2" key="1">
    <citation type="journal article" date="2002" name="Proc. Natl. Acad. Sci. U.S.A.">
        <title>The complete genome of hyperthermophile Methanopyrus kandleri AV19 and monophyly of archaeal methanogens.</title>
        <authorList>
            <person name="Slesarev A.I."/>
            <person name="Mezhevaya K.V."/>
            <person name="Makarova K.S."/>
            <person name="Polushin N.N."/>
            <person name="Shcherbinina O.V."/>
            <person name="Shakhova V.V."/>
            <person name="Belova G.I."/>
            <person name="Aravind L."/>
            <person name="Natale D.A."/>
            <person name="Rogozin I.B."/>
            <person name="Tatusov R.L."/>
            <person name="Wolf Y.I."/>
            <person name="Stetter K.O."/>
            <person name="Malykh A.G."/>
            <person name="Koonin E.V."/>
            <person name="Kozyavkin S.A."/>
        </authorList>
    </citation>
    <scope>NUCLEOTIDE SEQUENCE [LARGE SCALE GENOMIC DNA]</scope>
    <source>
        <strain evidence="2">AV19 / DSM 6324 / JCM 9639 / NBRC 100938</strain>
    </source>
</reference>
<dbReference type="EMBL" id="AE009439">
    <property type="protein sequence ID" value="AAM01883.1"/>
    <property type="molecule type" value="Genomic_DNA"/>
</dbReference>
<keyword evidence="2" id="KW-1185">Reference proteome</keyword>
<evidence type="ECO:0000313" key="2">
    <source>
        <dbReference type="Proteomes" id="UP000001826"/>
    </source>
</evidence>
<proteinExistence type="predicted"/>
<dbReference type="EnsemblBacteria" id="AAM01883">
    <property type="protein sequence ID" value="AAM01883"/>
    <property type="gene ID" value="MK0668"/>
</dbReference>
<sequence length="103" mass="11806">MLTVTDIVEKIAEILERGDGRYLIMGMVQAHGLGLRSLADSVDVPVEVLATIEIEGFGKVPHKSLVRKLAEWIEERDLDPEDLVKAGWARFELEYFEPELWRR</sequence>
<dbReference type="HOGENOM" id="CLU_2257383_0_0_2"/>
<dbReference type="AlphaFoldDB" id="Q8TXK4"/>
<dbReference type="InParanoid" id="Q8TXK4"/>
<dbReference type="KEGG" id="mka:MK0668"/>
<dbReference type="Proteomes" id="UP000001826">
    <property type="component" value="Chromosome"/>
</dbReference>
<accession>Q8TXK4</accession>
<evidence type="ECO:0000313" key="1">
    <source>
        <dbReference type="EMBL" id="AAM01883.1"/>
    </source>
</evidence>
<dbReference type="PaxDb" id="190192-MK0668"/>
<gene>
    <name evidence="1" type="ordered locus">MK0668</name>
</gene>
<name>Q8TXK4_METKA</name>
<organism evidence="1 2">
    <name type="scientific">Methanopyrus kandleri (strain AV19 / DSM 6324 / JCM 9639 / NBRC 100938)</name>
    <dbReference type="NCBI Taxonomy" id="190192"/>
    <lineage>
        <taxon>Archaea</taxon>
        <taxon>Methanobacteriati</taxon>
        <taxon>Methanobacteriota</taxon>
        <taxon>Methanomada group</taxon>
        <taxon>Methanopyri</taxon>
        <taxon>Methanopyrales</taxon>
        <taxon>Methanopyraceae</taxon>
        <taxon>Methanopyrus</taxon>
    </lineage>
</organism>
<dbReference type="STRING" id="190192.MK0668"/>